<dbReference type="EMBL" id="KN837294">
    <property type="protein sequence ID" value="KIJ28941.1"/>
    <property type="molecule type" value="Genomic_DNA"/>
</dbReference>
<protein>
    <submittedName>
        <fullName evidence="1">Uncharacterized protein</fullName>
    </submittedName>
</protein>
<reference evidence="1 2" key="1">
    <citation type="submission" date="2014-06" db="EMBL/GenBank/DDBJ databases">
        <title>Evolutionary Origins and Diversification of the Mycorrhizal Mutualists.</title>
        <authorList>
            <consortium name="DOE Joint Genome Institute"/>
            <consortium name="Mycorrhizal Genomics Consortium"/>
            <person name="Kohler A."/>
            <person name="Kuo A."/>
            <person name="Nagy L.G."/>
            <person name="Floudas D."/>
            <person name="Copeland A."/>
            <person name="Barry K.W."/>
            <person name="Cichocki N."/>
            <person name="Veneault-Fourrey C."/>
            <person name="LaButti K."/>
            <person name="Lindquist E.A."/>
            <person name="Lipzen A."/>
            <person name="Lundell T."/>
            <person name="Morin E."/>
            <person name="Murat C."/>
            <person name="Riley R."/>
            <person name="Ohm R."/>
            <person name="Sun H."/>
            <person name="Tunlid A."/>
            <person name="Henrissat B."/>
            <person name="Grigoriev I.V."/>
            <person name="Hibbett D.S."/>
            <person name="Martin F."/>
        </authorList>
    </citation>
    <scope>NUCLEOTIDE SEQUENCE [LARGE SCALE GENOMIC DNA]</scope>
    <source>
        <strain evidence="1 2">SS14</strain>
    </source>
</reference>
<sequence>MFGDPDNDQALPGVLNNRKLTICAAGDNIRAGDQIIALGYRAVGSLKIMIAKVK</sequence>
<proteinExistence type="predicted"/>
<dbReference type="HOGENOM" id="CLU_3051929_0_0_1"/>
<accession>A0A0C9UUF5</accession>
<evidence type="ECO:0000313" key="1">
    <source>
        <dbReference type="EMBL" id="KIJ28941.1"/>
    </source>
</evidence>
<name>A0A0C9UUF5_SPHS4</name>
<organism evidence="1 2">
    <name type="scientific">Sphaerobolus stellatus (strain SS14)</name>
    <dbReference type="NCBI Taxonomy" id="990650"/>
    <lineage>
        <taxon>Eukaryota</taxon>
        <taxon>Fungi</taxon>
        <taxon>Dikarya</taxon>
        <taxon>Basidiomycota</taxon>
        <taxon>Agaricomycotina</taxon>
        <taxon>Agaricomycetes</taxon>
        <taxon>Phallomycetidae</taxon>
        <taxon>Geastrales</taxon>
        <taxon>Sphaerobolaceae</taxon>
        <taxon>Sphaerobolus</taxon>
    </lineage>
</organism>
<keyword evidence="2" id="KW-1185">Reference proteome</keyword>
<dbReference type="OrthoDB" id="3225429at2759"/>
<dbReference type="AlphaFoldDB" id="A0A0C9UUF5"/>
<gene>
    <name evidence="1" type="ORF">M422DRAFT_37144</name>
</gene>
<dbReference type="Proteomes" id="UP000054279">
    <property type="component" value="Unassembled WGS sequence"/>
</dbReference>
<evidence type="ECO:0000313" key="2">
    <source>
        <dbReference type="Proteomes" id="UP000054279"/>
    </source>
</evidence>